<name>A0A9Q1GDF0_SYNKA</name>
<reference evidence="1" key="1">
    <citation type="journal article" date="2023" name="Science">
        <title>Genome structures resolve the early diversification of teleost fishes.</title>
        <authorList>
            <person name="Parey E."/>
            <person name="Louis A."/>
            <person name="Montfort J."/>
            <person name="Bouchez O."/>
            <person name="Roques C."/>
            <person name="Iampietro C."/>
            <person name="Lluch J."/>
            <person name="Castinel A."/>
            <person name="Donnadieu C."/>
            <person name="Desvignes T."/>
            <person name="Floi Bucao C."/>
            <person name="Jouanno E."/>
            <person name="Wen M."/>
            <person name="Mejri S."/>
            <person name="Dirks R."/>
            <person name="Jansen H."/>
            <person name="Henkel C."/>
            <person name="Chen W.J."/>
            <person name="Zahm M."/>
            <person name="Cabau C."/>
            <person name="Klopp C."/>
            <person name="Thompson A.W."/>
            <person name="Robinson-Rechavi M."/>
            <person name="Braasch I."/>
            <person name="Lecointre G."/>
            <person name="Bobe J."/>
            <person name="Postlethwait J.H."/>
            <person name="Berthelot C."/>
            <person name="Roest Crollius H."/>
            <person name="Guiguen Y."/>
        </authorList>
    </citation>
    <scope>NUCLEOTIDE SEQUENCE</scope>
    <source>
        <strain evidence="1">WJC10195</strain>
    </source>
</reference>
<protein>
    <submittedName>
        <fullName evidence="1">Uncharacterized protein</fullName>
    </submittedName>
</protein>
<proteinExistence type="predicted"/>
<sequence length="121" mass="13224">MAISLSGSISHLRVTPAVCRPGLLRLSGDPSPRPCHILSPVTLMKAILTSVTLTLISMRPQGRAVPAGPLWADLTMAEVMWSDADRTGAKVRHLFPWQPGAPQTREQVPSEIAHWDIRSQQ</sequence>
<evidence type="ECO:0000313" key="1">
    <source>
        <dbReference type="EMBL" id="KAJ8381653.1"/>
    </source>
</evidence>
<dbReference type="EMBL" id="JAINUF010000001">
    <property type="protein sequence ID" value="KAJ8381653.1"/>
    <property type="molecule type" value="Genomic_DNA"/>
</dbReference>
<dbReference type="Proteomes" id="UP001152622">
    <property type="component" value="Chromosome 1"/>
</dbReference>
<evidence type="ECO:0000313" key="2">
    <source>
        <dbReference type="Proteomes" id="UP001152622"/>
    </source>
</evidence>
<accession>A0A9Q1GDF0</accession>
<dbReference type="AlphaFoldDB" id="A0A9Q1GDF0"/>
<keyword evidence="2" id="KW-1185">Reference proteome</keyword>
<gene>
    <name evidence="1" type="ORF">SKAU_G00024310</name>
</gene>
<organism evidence="1 2">
    <name type="scientific">Synaphobranchus kaupii</name>
    <name type="common">Kaup's arrowtooth eel</name>
    <dbReference type="NCBI Taxonomy" id="118154"/>
    <lineage>
        <taxon>Eukaryota</taxon>
        <taxon>Metazoa</taxon>
        <taxon>Chordata</taxon>
        <taxon>Craniata</taxon>
        <taxon>Vertebrata</taxon>
        <taxon>Euteleostomi</taxon>
        <taxon>Actinopterygii</taxon>
        <taxon>Neopterygii</taxon>
        <taxon>Teleostei</taxon>
        <taxon>Anguilliformes</taxon>
        <taxon>Synaphobranchidae</taxon>
        <taxon>Synaphobranchus</taxon>
    </lineage>
</organism>
<comment type="caution">
    <text evidence="1">The sequence shown here is derived from an EMBL/GenBank/DDBJ whole genome shotgun (WGS) entry which is preliminary data.</text>
</comment>